<proteinExistence type="predicted"/>
<feature type="region of interest" description="Disordered" evidence="1">
    <location>
        <begin position="1"/>
        <end position="23"/>
    </location>
</feature>
<accession>A0A4Y2LNZ7</accession>
<dbReference type="EMBL" id="BGPR01006114">
    <property type="protein sequence ID" value="GBN16179.1"/>
    <property type="molecule type" value="Genomic_DNA"/>
</dbReference>
<evidence type="ECO:0000313" key="3">
    <source>
        <dbReference type="Proteomes" id="UP000499080"/>
    </source>
</evidence>
<comment type="caution">
    <text evidence="2">The sequence shown here is derived from an EMBL/GenBank/DDBJ whole genome shotgun (WGS) entry which is preliminary data.</text>
</comment>
<sequence>MCPQKKKSSGLRSGEREGQATGPCGIGQAILLRRYVAYAGTKRRQSDDVFMLDAFRLYFFCLSEWNATLCYMDVLSVFEGYPLKRCEDTLHLAKSSLPDYGYATIPPLFGDVCTLGQGRNERISSLEE</sequence>
<gene>
    <name evidence="2" type="ORF">AVEN_124303_1</name>
</gene>
<protein>
    <submittedName>
        <fullName evidence="2">Uncharacterized protein</fullName>
    </submittedName>
</protein>
<dbReference type="Proteomes" id="UP000499080">
    <property type="component" value="Unassembled WGS sequence"/>
</dbReference>
<reference evidence="2 3" key="1">
    <citation type="journal article" date="2019" name="Sci. Rep.">
        <title>Orb-weaving spider Araneus ventricosus genome elucidates the spidroin gene catalogue.</title>
        <authorList>
            <person name="Kono N."/>
            <person name="Nakamura H."/>
            <person name="Ohtoshi R."/>
            <person name="Moran D.A.P."/>
            <person name="Shinohara A."/>
            <person name="Yoshida Y."/>
            <person name="Fujiwara M."/>
            <person name="Mori M."/>
            <person name="Tomita M."/>
            <person name="Arakawa K."/>
        </authorList>
    </citation>
    <scope>NUCLEOTIDE SEQUENCE [LARGE SCALE GENOMIC DNA]</scope>
</reference>
<name>A0A4Y2LNZ7_ARAVE</name>
<organism evidence="2 3">
    <name type="scientific">Araneus ventricosus</name>
    <name type="common">Orbweaver spider</name>
    <name type="synonym">Epeira ventricosa</name>
    <dbReference type="NCBI Taxonomy" id="182803"/>
    <lineage>
        <taxon>Eukaryota</taxon>
        <taxon>Metazoa</taxon>
        <taxon>Ecdysozoa</taxon>
        <taxon>Arthropoda</taxon>
        <taxon>Chelicerata</taxon>
        <taxon>Arachnida</taxon>
        <taxon>Araneae</taxon>
        <taxon>Araneomorphae</taxon>
        <taxon>Entelegynae</taxon>
        <taxon>Araneoidea</taxon>
        <taxon>Araneidae</taxon>
        <taxon>Araneus</taxon>
    </lineage>
</organism>
<evidence type="ECO:0000256" key="1">
    <source>
        <dbReference type="SAM" id="MobiDB-lite"/>
    </source>
</evidence>
<keyword evidence="3" id="KW-1185">Reference proteome</keyword>
<evidence type="ECO:0000313" key="2">
    <source>
        <dbReference type="EMBL" id="GBN16179.1"/>
    </source>
</evidence>
<dbReference type="AlphaFoldDB" id="A0A4Y2LNZ7"/>